<evidence type="ECO:0000313" key="3">
    <source>
        <dbReference type="EMBL" id="GAV77979.1"/>
    </source>
</evidence>
<dbReference type="InterPro" id="IPR046796">
    <property type="entry name" value="Transposase_32_dom"/>
</dbReference>
<feature type="region of interest" description="Disordered" evidence="1">
    <location>
        <begin position="199"/>
        <end position="246"/>
    </location>
</feature>
<dbReference type="AlphaFoldDB" id="A0A1Q3CCL2"/>
<evidence type="ECO:0000259" key="2">
    <source>
        <dbReference type="Pfam" id="PF20167"/>
    </source>
</evidence>
<feature type="compositionally biased region" description="Basic and acidic residues" evidence="1">
    <location>
        <begin position="199"/>
        <end position="208"/>
    </location>
</feature>
<dbReference type="Proteomes" id="UP000187406">
    <property type="component" value="Unassembled WGS sequence"/>
</dbReference>
<organism evidence="3 4">
    <name type="scientific">Cephalotus follicularis</name>
    <name type="common">Albany pitcher plant</name>
    <dbReference type="NCBI Taxonomy" id="3775"/>
    <lineage>
        <taxon>Eukaryota</taxon>
        <taxon>Viridiplantae</taxon>
        <taxon>Streptophyta</taxon>
        <taxon>Embryophyta</taxon>
        <taxon>Tracheophyta</taxon>
        <taxon>Spermatophyta</taxon>
        <taxon>Magnoliopsida</taxon>
        <taxon>eudicotyledons</taxon>
        <taxon>Gunneridae</taxon>
        <taxon>Pentapetalae</taxon>
        <taxon>rosids</taxon>
        <taxon>fabids</taxon>
        <taxon>Oxalidales</taxon>
        <taxon>Cephalotaceae</taxon>
        <taxon>Cephalotus</taxon>
    </lineage>
</organism>
<protein>
    <recommendedName>
        <fullName evidence="2">Putative plant transposon protein domain-containing protein</fullName>
    </recommendedName>
</protein>
<name>A0A1Q3CCL2_CEPFO</name>
<dbReference type="Pfam" id="PF20167">
    <property type="entry name" value="Transposase_32"/>
    <property type="match status" value="1"/>
</dbReference>
<keyword evidence="4" id="KW-1185">Reference proteome</keyword>
<feature type="compositionally biased region" description="Acidic residues" evidence="1">
    <location>
        <begin position="213"/>
        <end position="226"/>
    </location>
</feature>
<evidence type="ECO:0000313" key="4">
    <source>
        <dbReference type="Proteomes" id="UP000187406"/>
    </source>
</evidence>
<dbReference type="EMBL" id="BDDD01001723">
    <property type="protein sequence ID" value="GAV77979.1"/>
    <property type="molecule type" value="Genomic_DNA"/>
</dbReference>
<evidence type="ECO:0000256" key="1">
    <source>
        <dbReference type="SAM" id="MobiDB-lite"/>
    </source>
</evidence>
<sequence>MIYPRLVKIFYANLEKSTSCIAKSYVLGTPITITLDLIAEILEIPNEGITNFHDISRTEALEICLDQPNVNPIMNVTSGHLPITSRIILLLVTNSFLPKVGSHTLPSERDLKFVACVKNGTHINLPYLFINHLLSRPSHCHYPMLISRIISFVFASLNVDFPDDEQSIKPTHRQLVNKAGLRHCGIVFENDEWVKMRGRAREPVREQENVGGGDDDDDEEEEDDPQQFEVRPNVGSSGGSSSGPTLDALMARMDVAQADIEFIKGEMHQFREGQENILKGQADILQNLHNAFPQHPPPS</sequence>
<dbReference type="InParanoid" id="A0A1Q3CCL2"/>
<proteinExistence type="predicted"/>
<accession>A0A1Q3CCL2</accession>
<comment type="caution">
    <text evidence="3">The sequence shown here is derived from an EMBL/GenBank/DDBJ whole genome shotgun (WGS) entry which is preliminary data.</text>
</comment>
<reference evidence="4" key="1">
    <citation type="submission" date="2016-04" db="EMBL/GenBank/DDBJ databases">
        <title>Cephalotus genome sequencing.</title>
        <authorList>
            <person name="Fukushima K."/>
            <person name="Hasebe M."/>
            <person name="Fang X."/>
        </authorList>
    </citation>
    <scope>NUCLEOTIDE SEQUENCE [LARGE SCALE GENOMIC DNA]</scope>
    <source>
        <strain evidence="4">cv. St1</strain>
    </source>
</reference>
<gene>
    <name evidence="3" type="ORF">CFOL_v3_21447</name>
</gene>
<feature type="domain" description="Putative plant transposon protein" evidence="2">
    <location>
        <begin position="3"/>
        <end position="149"/>
    </location>
</feature>